<feature type="chain" id="PRO_5023036371" evidence="1">
    <location>
        <begin position="20"/>
        <end position="124"/>
    </location>
</feature>
<reference evidence="2 3" key="1">
    <citation type="submission" date="2019-05" db="EMBL/GenBank/DDBJ databases">
        <title>Emergence of the Ug99 lineage of the wheat stem rust pathogen through somatic hybridization.</title>
        <authorList>
            <person name="Li F."/>
            <person name="Upadhyaya N.M."/>
            <person name="Sperschneider J."/>
            <person name="Matny O."/>
            <person name="Nguyen-Phuc H."/>
            <person name="Mago R."/>
            <person name="Raley C."/>
            <person name="Miller M.E."/>
            <person name="Silverstein K.A.T."/>
            <person name="Henningsen E."/>
            <person name="Hirsch C.D."/>
            <person name="Visser B."/>
            <person name="Pretorius Z.A."/>
            <person name="Steffenson B.J."/>
            <person name="Schwessinger B."/>
            <person name="Dodds P.N."/>
            <person name="Figueroa M."/>
        </authorList>
    </citation>
    <scope>NUCLEOTIDE SEQUENCE [LARGE SCALE GENOMIC DNA]</scope>
    <source>
        <strain evidence="2">21-0</strain>
    </source>
</reference>
<organism evidence="2 3">
    <name type="scientific">Puccinia graminis f. sp. tritici</name>
    <dbReference type="NCBI Taxonomy" id="56615"/>
    <lineage>
        <taxon>Eukaryota</taxon>
        <taxon>Fungi</taxon>
        <taxon>Dikarya</taxon>
        <taxon>Basidiomycota</taxon>
        <taxon>Pucciniomycotina</taxon>
        <taxon>Pucciniomycetes</taxon>
        <taxon>Pucciniales</taxon>
        <taxon>Pucciniaceae</taxon>
        <taxon>Puccinia</taxon>
    </lineage>
</organism>
<name>A0A5B0M5Q0_PUCGR</name>
<evidence type="ECO:0000313" key="2">
    <source>
        <dbReference type="EMBL" id="KAA1072165.1"/>
    </source>
</evidence>
<dbReference type="EMBL" id="VSWC01000170">
    <property type="protein sequence ID" value="KAA1072165.1"/>
    <property type="molecule type" value="Genomic_DNA"/>
</dbReference>
<proteinExistence type="predicted"/>
<dbReference type="AlphaFoldDB" id="A0A5B0M5Q0"/>
<keyword evidence="1" id="KW-0732">Signal</keyword>
<feature type="signal peptide" evidence="1">
    <location>
        <begin position="1"/>
        <end position="19"/>
    </location>
</feature>
<accession>A0A5B0M5Q0</accession>
<evidence type="ECO:0000313" key="3">
    <source>
        <dbReference type="Proteomes" id="UP000324748"/>
    </source>
</evidence>
<evidence type="ECO:0000256" key="1">
    <source>
        <dbReference type="SAM" id="SignalP"/>
    </source>
</evidence>
<keyword evidence="3" id="KW-1185">Reference proteome</keyword>
<comment type="caution">
    <text evidence="2">The sequence shown here is derived from an EMBL/GenBank/DDBJ whole genome shotgun (WGS) entry which is preliminary data.</text>
</comment>
<dbReference type="Proteomes" id="UP000324748">
    <property type="component" value="Unassembled WGS sequence"/>
</dbReference>
<gene>
    <name evidence="2" type="primary">AGS1_18</name>
    <name evidence="2" type="ORF">PGT21_029127</name>
</gene>
<sequence>MSWTYRPFILASLVLQIFSHPYDSKLANYNININQAGGNKILSYSSDWPEKSTRGGLHAESNKLEGTSHIHCAPRQVSSSRKVGTFRTLALLQTDHSRIRFVDGDPTNNDYFNTQWEWDSKANR</sequence>
<protein>
    <submittedName>
        <fullName evidence="2">Cell wall alpha-1,3-glucan synthase ags1</fullName>
    </submittedName>
</protein>